<name>A0ABZ2LQZ4_9BACT</name>
<protein>
    <recommendedName>
        <fullName evidence="4">SCP domain-containing protein</fullName>
    </recommendedName>
</protein>
<feature type="chain" id="PRO_5047157173" description="SCP domain-containing protein" evidence="1">
    <location>
        <begin position="27"/>
        <end position="187"/>
    </location>
</feature>
<dbReference type="EMBL" id="CP089984">
    <property type="protein sequence ID" value="WXB13343.1"/>
    <property type="molecule type" value="Genomic_DNA"/>
</dbReference>
<sequence>MKALRSLACMLVTVGIFGSSMTEVYAQQPEAVIPPECQQLTPVNIQRSIDVLNAIVPSLNADVAFCSANPCRYSAAPTNALAGLTYARDKMVEIQTLIRNYGGPDATEYVRNASLSYGLYNAGREAIDGLHVARHWATISKVYHGSTFVQNGVTYSRRDTILRLTSAMAPFGPLSSNATMCYADQYP</sequence>
<dbReference type="Proteomes" id="UP001370348">
    <property type="component" value="Chromosome"/>
</dbReference>
<proteinExistence type="predicted"/>
<reference evidence="2 3" key="1">
    <citation type="submission" date="2021-12" db="EMBL/GenBank/DDBJ databases">
        <title>Discovery of the Pendulisporaceae a myxobacterial family with distinct sporulation behavior and unique specialized metabolism.</title>
        <authorList>
            <person name="Garcia R."/>
            <person name="Popoff A."/>
            <person name="Bader C.D."/>
            <person name="Loehr J."/>
            <person name="Walesch S."/>
            <person name="Walt C."/>
            <person name="Boldt J."/>
            <person name="Bunk B."/>
            <person name="Haeckl F.J.F.P.J."/>
            <person name="Gunesch A.P."/>
            <person name="Birkelbach J."/>
            <person name="Nuebel U."/>
            <person name="Pietschmann T."/>
            <person name="Bach T."/>
            <person name="Mueller R."/>
        </authorList>
    </citation>
    <scope>NUCLEOTIDE SEQUENCE [LARGE SCALE GENOMIC DNA]</scope>
    <source>
        <strain evidence="2 3">MSr11954</strain>
    </source>
</reference>
<evidence type="ECO:0000313" key="2">
    <source>
        <dbReference type="EMBL" id="WXB13343.1"/>
    </source>
</evidence>
<evidence type="ECO:0000313" key="3">
    <source>
        <dbReference type="Proteomes" id="UP001370348"/>
    </source>
</evidence>
<keyword evidence="1" id="KW-0732">Signal</keyword>
<gene>
    <name evidence="2" type="ORF">LZC94_36560</name>
</gene>
<organism evidence="2 3">
    <name type="scientific">Pendulispora albinea</name>
    <dbReference type="NCBI Taxonomy" id="2741071"/>
    <lineage>
        <taxon>Bacteria</taxon>
        <taxon>Pseudomonadati</taxon>
        <taxon>Myxococcota</taxon>
        <taxon>Myxococcia</taxon>
        <taxon>Myxococcales</taxon>
        <taxon>Sorangiineae</taxon>
        <taxon>Pendulisporaceae</taxon>
        <taxon>Pendulispora</taxon>
    </lineage>
</organism>
<dbReference type="RefSeq" id="WP_394822966.1">
    <property type="nucleotide sequence ID" value="NZ_CP089984.1"/>
</dbReference>
<accession>A0ABZ2LQZ4</accession>
<evidence type="ECO:0000256" key="1">
    <source>
        <dbReference type="SAM" id="SignalP"/>
    </source>
</evidence>
<feature type="signal peptide" evidence="1">
    <location>
        <begin position="1"/>
        <end position="26"/>
    </location>
</feature>
<keyword evidence="3" id="KW-1185">Reference proteome</keyword>
<evidence type="ECO:0008006" key="4">
    <source>
        <dbReference type="Google" id="ProtNLM"/>
    </source>
</evidence>